<accession>A0A5C5WK73</accession>
<reference evidence="2 3" key="1">
    <citation type="submission" date="2019-02" db="EMBL/GenBank/DDBJ databases">
        <title>Deep-cultivation of Planctomycetes and their phenomic and genomic characterization uncovers novel biology.</title>
        <authorList>
            <person name="Wiegand S."/>
            <person name="Jogler M."/>
            <person name="Boedeker C."/>
            <person name="Pinto D."/>
            <person name="Vollmers J."/>
            <person name="Rivas-Marin E."/>
            <person name="Kohn T."/>
            <person name="Peeters S.H."/>
            <person name="Heuer A."/>
            <person name="Rast P."/>
            <person name="Oberbeckmann S."/>
            <person name="Bunk B."/>
            <person name="Jeske O."/>
            <person name="Meyerdierks A."/>
            <person name="Storesund J.E."/>
            <person name="Kallscheuer N."/>
            <person name="Luecker S."/>
            <person name="Lage O.M."/>
            <person name="Pohl T."/>
            <person name="Merkel B.J."/>
            <person name="Hornburger P."/>
            <person name="Mueller R.-W."/>
            <person name="Bruemmer F."/>
            <person name="Labrenz M."/>
            <person name="Spormann A.M."/>
            <person name="Op Den Camp H."/>
            <person name="Overmann J."/>
            <person name="Amann R."/>
            <person name="Jetten M.S.M."/>
            <person name="Mascher T."/>
            <person name="Medema M.H."/>
            <person name="Devos D.P."/>
            <person name="Kaster A.-K."/>
            <person name="Ovreas L."/>
            <person name="Rohde M."/>
            <person name="Galperin M.Y."/>
            <person name="Jogler C."/>
        </authorList>
    </citation>
    <scope>NUCLEOTIDE SEQUENCE [LARGE SCALE GENOMIC DNA]</scope>
    <source>
        <strain evidence="2 3">Pla22</strain>
    </source>
</reference>
<sequence>MLGEYKVNRSTRQCHALKRPLKEGEWYYSVILESGDDYVRHDYSAESWTEPPEGAIGWWKKRMPKSDDKKVVLAPPAVLVDLLRQMEQSPEKAKSRYLLALMLMRRRVVRPLDTPRSEAAQTDVVADNDADGEGGTEGNATVKPRVLHVEVAADKSTIEIPIVAISRGESVALRDELNELLYCEESSEEDDVDEISASADQ</sequence>
<dbReference type="AlphaFoldDB" id="A0A5C5WK73"/>
<dbReference type="Proteomes" id="UP000316598">
    <property type="component" value="Unassembled WGS sequence"/>
</dbReference>
<feature type="region of interest" description="Disordered" evidence="1">
    <location>
        <begin position="114"/>
        <end position="141"/>
    </location>
</feature>
<comment type="caution">
    <text evidence="2">The sequence shown here is derived from an EMBL/GenBank/DDBJ whole genome shotgun (WGS) entry which is preliminary data.</text>
</comment>
<evidence type="ECO:0000313" key="3">
    <source>
        <dbReference type="Proteomes" id="UP000316598"/>
    </source>
</evidence>
<protein>
    <submittedName>
        <fullName evidence="2">Uncharacterized protein</fullName>
    </submittedName>
</protein>
<evidence type="ECO:0000256" key="1">
    <source>
        <dbReference type="SAM" id="MobiDB-lite"/>
    </source>
</evidence>
<name>A0A5C5WK73_9BACT</name>
<organism evidence="2 3">
    <name type="scientific">Rubripirellula amarantea</name>
    <dbReference type="NCBI Taxonomy" id="2527999"/>
    <lineage>
        <taxon>Bacteria</taxon>
        <taxon>Pseudomonadati</taxon>
        <taxon>Planctomycetota</taxon>
        <taxon>Planctomycetia</taxon>
        <taxon>Pirellulales</taxon>
        <taxon>Pirellulaceae</taxon>
        <taxon>Rubripirellula</taxon>
    </lineage>
</organism>
<dbReference type="EMBL" id="SJPI01000002">
    <property type="protein sequence ID" value="TWT51214.1"/>
    <property type="molecule type" value="Genomic_DNA"/>
</dbReference>
<keyword evidence="3" id="KW-1185">Reference proteome</keyword>
<proteinExistence type="predicted"/>
<evidence type="ECO:0000313" key="2">
    <source>
        <dbReference type="EMBL" id="TWT51214.1"/>
    </source>
</evidence>
<gene>
    <name evidence="2" type="ORF">Pla22_39910</name>
</gene>